<dbReference type="RefSeq" id="WP_230739964.1">
    <property type="nucleotide sequence ID" value="NZ_PGCK01000001.1"/>
</dbReference>
<sequence>MGDLKRLLVTIALVYLFVTITPLAAMARLELAGEIRAFDVIAGNQAMFNKPAITLFHQQTLATNDKEALSISFSDIPADEDAQASCTDLAYPNIIQNSEGSMAATSTGGIFVNWNYVDFINNGGGILSSDATACHPFASDVPVGSNLWFPYLRTMEPEQIKPDQSMLYDNPGSKSIKMVFDPTIGNTFKPITAVSGCEAGPFGTCAMRLEDKTICEFIGGCGREQIGNMSALERMWWNAHAGSRMDIAYKGNMSLPTQLAPLEDPYKIIPHGNHTKILTCALNMTKPGKKLPTKLWDI</sequence>
<organism evidence="1 2">
    <name type="scientific">Methanooceanicella nereidis</name>
    <dbReference type="NCBI Taxonomy" id="2052831"/>
    <lineage>
        <taxon>Archaea</taxon>
        <taxon>Methanobacteriati</taxon>
        <taxon>Methanobacteriota</taxon>
        <taxon>Stenosarchaea group</taxon>
        <taxon>Methanomicrobia</taxon>
        <taxon>Methanocellales</taxon>
        <taxon>Methanocellaceae</taxon>
        <taxon>Methanooceanicella</taxon>
    </lineage>
</organism>
<protein>
    <submittedName>
        <fullName evidence="1">Uncharacterized protein</fullName>
    </submittedName>
</protein>
<name>A0AAP2RBU9_9EURY</name>
<proteinExistence type="predicted"/>
<gene>
    <name evidence="1" type="ORF">CUJ83_01910</name>
</gene>
<dbReference type="EMBL" id="PGCK01000001">
    <property type="protein sequence ID" value="MCD1293750.1"/>
    <property type="molecule type" value="Genomic_DNA"/>
</dbReference>
<evidence type="ECO:0000313" key="2">
    <source>
        <dbReference type="Proteomes" id="UP001320159"/>
    </source>
</evidence>
<accession>A0AAP2RBU9</accession>
<dbReference type="AlphaFoldDB" id="A0AAP2RBU9"/>
<keyword evidence="2" id="KW-1185">Reference proteome</keyword>
<comment type="caution">
    <text evidence="1">The sequence shown here is derived from an EMBL/GenBank/DDBJ whole genome shotgun (WGS) entry which is preliminary data.</text>
</comment>
<evidence type="ECO:0000313" key="1">
    <source>
        <dbReference type="EMBL" id="MCD1293750.1"/>
    </source>
</evidence>
<dbReference type="Proteomes" id="UP001320159">
    <property type="component" value="Unassembled WGS sequence"/>
</dbReference>
<reference evidence="1 2" key="1">
    <citation type="submission" date="2017-11" db="EMBL/GenBank/DDBJ databases">
        <title>Isolation and Characterization of Family Methanocellaceae Species from Potential Methane Hydrate Area Offshore Southwestern Taiwan.</title>
        <authorList>
            <person name="Zhang W.-L."/>
            <person name="Chen W.-C."/>
            <person name="Lai M.-C."/>
            <person name="Chen S.-C."/>
        </authorList>
    </citation>
    <scope>NUCLEOTIDE SEQUENCE [LARGE SCALE GENOMIC DNA]</scope>
    <source>
        <strain evidence="1 2">CWC-04</strain>
    </source>
</reference>